<dbReference type="AlphaFoldDB" id="A0A392P731"/>
<dbReference type="Proteomes" id="UP000265520">
    <property type="component" value="Unassembled WGS sequence"/>
</dbReference>
<evidence type="ECO:0000313" key="2">
    <source>
        <dbReference type="EMBL" id="MCI07868.1"/>
    </source>
</evidence>
<keyword evidence="3" id="KW-1185">Reference proteome</keyword>
<organism evidence="2 3">
    <name type="scientific">Trifolium medium</name>
    <dbReference type="NCBI Taxonomy" id="97028"/>
    <lineage>
        <taxon>Eukaryota</taxon>
        <taxon>Viridiplantae</taxon>
        <taxon>Streptophyta</taxon>
        <taxon>Embryophyta</taxon>
        <taxon>Tracheophyta</taxon>
        <taxon>Spermatophyta</taxon>
        <taxon>Magnoliopsida</taxon>
        <taxon>eudicotyledons</taxon>
        <taxon>Gunneridae</taxon>
        <taxon>Pentapetalae</taxon>
        <taxon>rosids</taxon>
        <taxon>fabids</taxon>
        <taxon>Fabales</taxon>
        <taxon>Fabaceae</taxon>
        <taxon>Papilionoideae</taxon>
        <taxon>50 kb inversion clade</taxon>
        <taxon>NPAAA clade</taxon>
        <taxon>Hologalegina</taxon>
        <taxon>IRL clade</taxon>
        <taxon>Trifolieae</taxon>
        <taxon>Trifolium</taxon>
    </lineage>
</organism>
<dbReference type="EMBL" id="LXQA010066980">
    <property type="protein sequence ID" value="MCI07868.1"/>
    <property type="molecule type" value="Genomic_DNA"/>
</dbReference>
<accession>A0A392P731</accession>
<feature type="non-terminal residue" evidence="2">
    <location>
        <position position="89"/>
    </location>
</feature>
<proteinExistence type="predicted"/>
<dbReference type="GO" id="GO:0051213">
    <property type="term" value="F:dioxygenase activity"/>
    <property type="evidence" value="ECO:0007669"/>
    <property type="project" value="UniProtKB-KW"/>
</dbReference>
<evidence type="ECO:0000256" key="1">
    <source>
        <dbReference type="SAM" id="MobiDB-lite"/>
    </source>
</evidence>
<name>A0A392P731_9FABA</name>
<keyword evidence="2" id="KW-0223">Dioxygenase</keyword>
<reference evidence="2 3" key="1">
    <citation type="journal article" date="2018" name="Front. Plant Sci.">
        <title>Red Clover (Trifolium pratense) and Zigzag Clover (T. medium) - A Picture of Genomic Similarities and Differences.</title>
        <authorList>
            <person name="Dluhosova J."/>
            <person name="Istvanek J."/>
            <person name="Nedelnik J."/>
            <person name="Repkova J."/>
        </authorList>
    </citation>
    <scope>NUCLEOTIDE SEQUENCE [LARGE SCALE GENOMIC DNA]</scope>
    <source>
        <strain evidence="3">cv. 10/8</strain>
        <tissue evidence="2">Leaf</tissue>
    </source>
</reference>
<protein>
    <submittedName>
        <fullName evidence="2">Dioxygenase RAMOSUS1</fullName>
    </submittedName>
</protein>
<evidence type="ECO:0000313" key="3">
    <source>
        <dbReference type="Proteomes" id="UP000265520"/>
    </source>
</evidence>
<keyword evidence="2" id="KW-0560">Oxidoreductase</keyword>
<comment type="caution">
    <text evidence="2">The sequence shown here is derived from an EMBL/GenBank/DDBJ whole genome shotgun (WGS) entry which is preliminary data.</text>
</comment>
<sequence length="89" mass="9956">MTVCDMADSTCRDKFSFPNKGIYKGQRNLRDNLTVANVVSPSRVIIPPPPPEKGSGTTDGRQHHVAWTSVSQERWEGELLVEGHIPLWL</sequence>
<feature type="region of interest" description="Disordered" evidence="1">
    <location>
        <begin position="42"/>
        <end position="61"/>
    </location>
</feature>